<dbReference type="AlphaFoldDB" id="A0AB39Q7X9"/>
<dbReference type="InterPro" id="IPR027417">
    <property type="entry name" value="P-loop_NTPase"/>
</dbReference>
<dbReference type="RefSeq" id="WP_369172951.1">
    <property type="nucleotide sequence ID" value="NZ_CP163439.1"/>
</dbReference>
<sequence>MTLPEDAARGAAGSRASGLVPVGRRALTSRIAGELNRYGTVVVVGGAGVGKTHVIEHGVYTQCSAQPEFGAVVRWSHDLQEYVASRSGEFVPNWGPPVLLLADDVAGPESLPDMLLNHALQLIVVSRAPADRWRHLPNFPAVVEVGPFDREESVRFLTANLEGMADSEADRLAEHLGDLPLALGGAVRWFTPDTTVDEFLERARLQAHVLVGDARPGGCRSSLVAEVRRAVEALSDSGGLAPRIVLGALALMDGAPYPMSLLDGPSRWQQWRSAVTGLPSDRQVPLYGLSTTVVPDLERSGLVRVVNGEVHLVWLTCQLVRHVLSSTDLERARQLAEVMLLGLVPDSKGHAEWRYWASWKASASALNAIDPGCMTTEVGCRALLAACDFLIEQGHVAEARERLLMLRDVWRRAKNVPLALRLMALDLLGRASYELGDVRSACRYGEIAFRARRWESDRWRLDPAALSGAAHWALAAGRQDWLVELHRLAQSLPDRKLALRIASFDMLLRARALYGLCLADSIKEIVRAQRDILEPEHPHTLFTMDLLARAYYRAGRLEEARHMLSKVLELRTLVLGPGHPHTQATAVELYGQSHELG</sequence>
<evidence type="ECO:0000313" key="1">
    <source>
        <dbReference type="EMBL" id="XDQ38253.1"/>
    </source>
</evidence>
<gene>
    <name evidence="1" type="ORF">AB5J49_35540</name>
</gene>
<dbReference type="EMBL" id="CP163439">
    <property type="protein sequence ID" value="XDQ38253.1"/>
    <property type="molecule type" value="Genomic_DNA"/>
</dbReference>
<protein>
    <submittedName>
        <fullName evidence="1">Tetratricopeptide repeat protein</fullName>
    </submittedName>
</protein>
<dbReference type="InterPro" id="IPR011990">
    <property type="entry name" value="TPR-like_helical_dom_sf"/>
</dbReference>
<dbReference type="Gene3D" id="1.25.40.10">
    <property type="entry name" value="Tetratricopeptide repeat domain"/>
    <property type="match status" value="1"/>
</dbReference>
<dbReference type="SUPFAM" id="SSF52540">
    <property type="entry name" value="P-loop containing nucleoside triphosphate hydrolases"/>
    <property type="match status" value="1"/>
</dbReference>
<name>A0AB39Q7X9_9ACTN</name>
<accession>A0AB39Q7X9</accession>
<proteinExistence type="predicted"/>
<dbReference type="Pfam" id="PF13374">
    <property type="entry name" value="TPR_10"/>
    <property type="match status" value="1"/>
</dbReference>
<organism evidence="1">
    <name type="scientific">Streptomyces sp. R28</name>
    <dbReference type="NCBI Taxonomy" id="3238628"/>
    <lineage>
        <taxon>Bacteria</taxon>
        <taxon>Bacillati</taxon>
        <taxon>Actinomycetota</taxon>
        <taxon>Actinomycetes</taxon>
        <taxon>Kitasatosporales</taxon>
        <taxon>Streptomycetaceae</taxon>
        <taxon>Streptomyces</taxon>
    </lineage>
</organism>
<reference evidence="1" key="1">
    <citation type="submission" date="2024-07" db="EMBL/GenBank/DDBJ databases">
        <authorList>
            <person name="Yu S.T."/>
        </authorList>
    </citation>
    <scope>NUCLEOTIDE SEQUENCE</scope>
    <source>
        <strain evidence="1">R28</strain>
    </source>
</reference>